<dbReference type="Proteomes" id="UP000586827">
    <property type="component" value="Unassembled WGS sequence"/>
</dbReference>
<dbReference type="AlphaFoldDB" id="A0A849BX18"/>
<evidence type="ECO:0000259" key="6">
    <source>
        <dbReference type="Pfam" id="PF08100"/>
    </source>
</evidence>
<dbReference type="InterPro" id="IPR036388">
    <property type="entry name" value="WH-like_DNA-bd_sf"/>
</dbReference>
<dbReference type="PROSITE" id="PS51683">
    <property type="entry name" value="SAM_OMT_II"/>
    <property type="match status" value="1"/>
</dbReference>
<comment type="caution">
    <text evidence="7">The sequence shown here is derived from an EMBL/GenBank/DDBJ whole genome shotgun (WGS) entry which is preliminary data.</text>
</comment>
<dbReference type="InterPro" id="IPR029063">
    <property type="entry name" value="SAM-dependent_MTases_sf"/>
</dbReference>
<dbReference type="Pfam" id="PF00891">
    <property type="entry name" value="Methyltransf_2"/>
    <property type="match status" value="1"/>
</dbReference>
<keyword evidence="1 7" id="KW-0489">Methyltransferase</keyword>
<evidence type="ECO:0000313" key="8">
    <source>
        <dbReference type="Proteomes" id="UP000586827"/>
    </source>
</evidence>
<evidence type="ECO:0000256" key="4">
    <source>
        <dbReference type="PIRSR" id="PIRSR005739-1"/>
    </source>
</evidence>
<dbReference type="Pfam" id="PF08100">
    <property type="entry name" value="Dimerisation"/>
    <property type="match status" value="1"/>
</dbReference>
<evidence type="ECO:0000256" key="3">
    <source>
        <dbReference type="ARBA" id="ARBA00022691"/>
    </source>
</evidence>
<feature type="domain" description="O-methyltransferase dimerisation" evidence="6">
    <location>
        <begin position="9"/>
        <end position="81"/>
    </location>
</feature>
<feature type="domain" description="O-methyltransferase C-terminal" evidence="5">
    <location>
        <begin position="109"/>
        <end position="315"/>
    </location>
</feature>
<proteinExistence type="predicted"/>
<dbReference type="RefSeq" id="WP_084522052.1">
    <property type="nucleotide sequence ID" value="NZ_JABELX010000001.1"/>
</dbReference>
<evidence type="ECO:0000313" key="7">
    <source>
        <dbReference type="EMBL" id="NNH68840.1"/>
    </source>
</evidence>
<gene>
    <name evidence="7" type="ORF">HLB23_02940</name>
</gene>
<dbReference type="Gene3D" id="3.40.50.150">
    <property type="entry name" value="Vaccinia Virus protein VP39"/>
    <property type="match status" value="1"/>
</dbReference>
<name>A0A849BX18_9NOCA</name>
<feature type="active site" description="Proton acceptor" evidence="4">
    <location>
        <position position="243"/>
    </location>
</feature>
<dbReference type="Gene3D" id="1.10.287.1350">
    <property type="match status" value="1"/>
</dbReference>
<dbReference type="GO" id="GO:0008171">
    <property type="term" value="F:O-methyltransferase activity"/>
    <property type="evidence" value="ECO:0007669"/>
    <property type="project" value="InterPro"/>
</dbReference>
<dbReference type="SUPFAM" id="SSF46785">
    <property type="entry name" value="Winged helix' DNA-binding domain"/>
    <property type="match status" value="1"/>
</dbReference>
<dbReference type="InterPro" id="IPR012967">
    <property type="entry name" value="COMT_dimerisation"/>
</dbReference>
<dbReference type="InterPro" id="IPR016461">
    <property type="entry name" value="COMT-like"/>
</dbReference>
<dbReference type="PANTHER" id="PTHR43712:SF2">
    <property type="entry name" value="O-METHYLTRANSFERASE CICE"/>
    <property type="match status" value="1"/>
</dbReference>
<dbReference type="SUPFAM" id="SSF53335">
    <property type="entry name" value="S-adenosyl-L-methionine-dependent methyltransferases"/>
    <property type="match status" value="1"/>
</dbReference>
<protein>
    <submittedName>
        <fullName evidence="7">Hydroxyneurosporene methyltransferase</fullName>
    </submittedName>
</protein>
<dbReference type="PANTHER" id="PTHR43712">
    <property type="entry name" value="PUTATIVE (AFU_ORTHOLOGUE AFUA_4G14580)-RELATED"/>
    <property type="match status" value="1"/>
</dbReference>
<evidence type="ECO:0000256" key="2">
    <source>
        <dbReference type="ARBA" id="ARBA00022679"/>
    </source>
</evidence>
<dbReference type="GO" id="GO:0046983">
    <property type="term" value="F:protein dimerization activity"/>
    <property type="evidence" value="ECO:0007669"/>
    <property type="project" value="InterPro"/>
</dbReference>
<keyword evidence="2 7" id="KW-0808">Transferase</keyword>
<dbReference type="EMBL" id="JABELX010000001">
    <property type="protein sequence ID" value="NNH68840.1"/>
    <property type="molecule type" value="Genomic_DNA"/>
</dbReference>
<sequence length="334" mass="35783">MPAPLGLLSLADGWLLSQALYTAAQLGIADVLSDGPRTADELAERVGTDPDTTYRLLRMLAGHGVFRELRGRRFALNAVAEPLRSDSPHSVRPLLAAAGHPVMWATGAQLKRSVETGRSGHELAHHITGFAHLSEDPELAAAFHDAMRVTSQLAAASILAAGDYSRFPRIADIGGGSGYLLAAILGLASHSSGILYDLTPATATAPDVLRNAGVAQRCTIENGSFFEAVPAGADVYVLKNILHDWQDEPALQILRAVREAIPATGRLQLIECLIPEQRNRFHLSLWLDLHVLLTIGGRERTATEYRALLGKAGFRDIRVTPTAAPLSIIEAIPA</sequence>
<keyword evidence="3" id="KW-0949">S-adenosyl-L-methionine</keyword>
<organism evidence="7 8">
    <name type="scientific">Nocardia uniformis</name>
    <dbReference type="NCBI Taxonomy" id="53432"/>
    <lineage>
        <taxon>Bacteria</taxon>
        <taxon>Bacillati</taxon>
        <taxon>Actinomycetota</taxon>
        <taxon>Actinomycetes</taxon>
        <taxon>Mycobacteriales</taxon>
        <taxon>Nocardiaceae</taxon>
        <taxon>Nocardia</taxon>
    </lineage>
</organism>
<dbReference type="InterPro" id="IPR001077">
    <property type="entry name" value="COMT_C"/>
</dbReference>
<dbReference type="Gene3D" id="1.10.10.10">
    <property type="entry name" value="Winged helix-like DNA-binding domain superfamily/Winged helix DNA-binding domain"/>
    <property type="match status" value="1"/>
</dbReference>
<evidence type="ECO:0000259" key="5">
    <source>
        <dbReference type="Pfam" id="PF00891"/>
    </source>
</evidence>
<dbReference type="PIRSF" id="PIRSF005739">
    <property type="entry name" value="O-mtase"/>
    <property type="match status" value="1"/>
</dbReference>
<keyword evidence="8" id="KW-1185">Reference proteome</keyword>
<dbReference type="GO" id="GO:0032259">
    <property type="term" value="P:methylation"/>
    <property type="evidence" value="ECO:0007669"/>
    <property type="project" value="UniProtKB-KW"/>
</dbReference>
<dbReference type="InterPro" id="IPR036390">
    <property type="entry name" value="WH_DNA-bd_sf"/>
</dbReference>
<reference evidence="7 8" key="1">
    <citation type="submission" date="2020-05" db="EMBL/GenBank/DDBJ databases">
        <title>MicrobeNet Type strains.</title>
        <authorList>
            <person name="Nicholson A.C."/>
        </authorList>
    </citation>
    <scope>NUCLEOTIDE SEQUENCE [LARGE SCALE GENOMIC DNA]</scope>
    <source>
        <strain evidence="7 8">JCM 3224</strain>
    </source>
</reference>
<accession>A0A849BX18</accession>
<evidence type="ECO:0000256" key="1">
    <source>
        <dbReference type="ARBA" id="ARBA00022603"/>
    </source>
</evidence>